<evidence type="ECO:0000256" key="5">
    <source>
        <dbReference type="ARBA" id="ARBA00023288"/>
    </source>
</evidence>
<dbReference type="PIRSF" id="PIRSF002854">
    <property type="entry name" value="MetQ"/>
    <property type="match status" value="1"/>
</dbReference>
<dbReference type="PANTHER" id="PTHR30429:SF0">
    <property type="entry name" value="METHIONINE-BINDING LIPOPROTEIN METQ"/>
    <property type="match status" value="1"/>
</dbReference>
<organism evidence="8 9">
    <name type="scientific">Geomonas oryzisoli</name>
    <dbReference type="NCBI Taxonomy" id="2847992"/>
    <lineage>
        <taxon>Bacteria</taxon>
        <taxon>Pseudomonadati</taxon>
        <taxon>Thermodesulfobacteriota</taxon>
        <taxon>Desulfuromonadia</taxon>
        <taxon>Geobacterales</taxon>
        <taxon>Geobacteraceae</taxon>
        <taxon>Geomonas</taxon>
    </lineage>
</organism>
<evidence type="ECO:0000256" key="1">
    <source>
        <dbReference type="ARBA" id="ARBA00004635"/>
    </source>
</evidence>
<keyword evidence="5 6" id="KW-0449">Lipoprotein</keyword>
<dbReference type="CDD" id="cd13597">
    <property type="entry name" value="PBP2_lipoprotein_Tp32"/>
    <property type="match status" value="1"/>
</dbReference>
<reference evidence="8 9" key="1">
    <citation type="submission" date="2021-06" db="EMBL/GenBank/DDBJ databases">
        <title>Gemonas diversity in paddy soil.</title>
        <authorList>
            <person name="Liu G."/>
        </authorList>
    </citation>
    <scope>NUCLEOTIDE SEQUENCE [LARGE SCALE GENOMIC DNA]</scope>
    <source>
        <strain evidence="8 9">RG10</strain>
    </source>
</reference>
<evidence type="ECO:0000256" key="3">
    <source>
        <dbReference type="ARBA" id="ARBA00023136"/>
    </source>
</evidence>
<keyword evidence="9" id="KW-1185">Reference proteome</keyword>
<evidence type="ECO:0000313" key="8">
    <source>
        <dbReference type="EMBL" id="QWV91879.1"/>
    </source>
</evidence>
<evidence type="ECO:0000313" key="9">
    <source>
        <dbReference type="Proteomes" id="UP000683557"/>
    </source>
</evidence>
<dbReference type="PANTHER" id="PTHR30429">
    <property type="entry name" value="D-METHIONINE-BINDING LIPOPROTEIN METQ"/>
    <property type="match status" value="1"/>
</dbReference>
<evidence type="ECO:0000256" key="7">
    <source>
        <dbReference type="SAM" id="SignalP"/>
    </source>
</evidence>
<keyword evidence="4" id="KW-0564">Palmitate</keyword>
<dbReference type="RefSeq" id="WP_216798709.1">
    <property type="nucleotide sequence ID" value="NZ_CP076723.1"/>
</dbReference>
<evidence type="ECO:0000256" key="4">
    <source>
        <dbReference type="ARBA" id="ARBA00023139"/>
    </source>
</evidence>
<feature type="chain" id="PRO_5046838225" description="Lipoprotein" evidence="7">
    <location>
        <begin position="25"/>
        <end position="283"/>
    </location>
</feature>
<gene>
    <name evidence="8" type="ORF">KP004_11635</name>
</gene>
<keyword evidence="3" id="KW-0472">Membrane</keyword>
<accession>A0ABX8J0Y0</accession>
<evidence type="ECO:0000256" key="6">
    <source>
        <dbReference type="PIRNR" id="PIRNR002854"/>
    </source>
</evidence>
<dbReference type="Proteomes" id="UP000683557">
    <property type="component" value="Chromosome"/>
</dbReference>
<comment type="similarity">
    <text evidence="6">Belongs to the nlpA lipoprotein family.</text>
</comment>
<name>A0ABX8J0Y0_9BACT</name>
<proteinExistence type="inferred from homology"/>
<dbReference type="Pfam" id="PF03180">
    <property type="entry name" value="Lipoprotein_9"/>
    <property type="match status" value="1"/>
</dbReference>
<dbReference type="PROSITE" id="PS51257">
    <property type="entry name" value="PROKAR_LIPOPROTEIN"/>
    <property type="match status" value="1"/>
</dbReference>
<protein>
    <recommendedName>
        <fullName evidence="6">Lipoprotein</fullName>
    </recommendedName>
</protein>
<feature type="signal peptide" evidence="7">
    <location>
        <begin position="1"/>
        <end position="24"/>
    </location>
</feature>
<keyword evidence="2 7" id="KW-0732">Signal</keyword>
<evidence type="ECO:0000256" key="2">
    <source>
        <dbReference type="ARBA" id="ARBA00022729"/>
    </source>
</evidence>
<dbReference type="EMBL" id="CP076723">
    <property type="protein sequence ID" value="QWV91879.1"/>
    <property type="molecule type" value="Genomic_DNA"/>
</dbReference>
<sequence>MKSRFTGRLSVALVALALVAVAAAGCKKKEGEAGKGAEGAAPAAGKTLKVGAAVVPHADILKLVVPKLKEQGVNLEVVTFDDEVQLNPALAEKQIDANYFQHVPYLEAVVKEKNYQFSVAGSIHVEPIGLYSKKIKSVAELKNGAQIAVPNNPSNEYRALALLEKQGLIKLKPGISNFQATPQDIVENPKKIKFVEVEAAQLTRTLPDVDGAVINTNFILDAKIDPQSAIAREDAKSPYANIVVVRKGEENREDIKKLLAALQSPELKQFLKEKYGAAIIPAF</sequence>
<comment type="subcellular location">
    <subcellularLocation>
        <location evidence="1">Membrane</location>
        <topology evidence="1">Lipid-anchor</topology>
    </subcellularLocation>
</comment>
<dbReference type="InterPro" id="IPR004872">
    <property type="entry name" value="Lipoprotein_NlpA"/>
</dbReference>